<dbReference type="AlphaFoldDB" id="K3Z8U3"/>
<accession>K3Z8U3</accession>
<feature type="region of interest" description="Disordered" evidence="1">
    <location>
        <begin position="177"/>
        <end position="205"/>
    </location>
</feature>
<feature type="compositionally biased region" description="Basic residues" evidence="1">
    <location>
        <begin position="177"/>
        <end position="186"/>
    </location>
</feature>
<evidence type="ECO:0000313" key="3">
    <source>
        <dbReference type="Proteomes" id="UP000004995"/>
    </source>
</evidence>
<dbReference type="EMBL" id="AGNK02001533">
    <property type="status" value="NOT_ANNOTATED_CDS"/>
    <property type="molecule type" value="Genomic_DNA"/>
</dbReference>
<keyword evidence="3" id="KW-1185">Reference proteome</keyword>
<evidence type="ECO:0000313" key="2">
    <source>
        <dbReference type="EnsemblPlants" id="KQL14196"/>
    </source>
</evidence>
<reference evidence="2" key="2">
    <citation type="submission" date="2018-08" db="UniProtKB">
        <authorList>
            <consortium name="EnsemblPlants"/>
        </authorList>
    </citation>
    <scope>IDENTIFICATION</scope>
    <source>
        <strain evidence="2">Yugu1</strain>
    </source>
</reference>
<reference evidence="3" key="1">
    <citation type="journal article" date="2012" name="Nat. Biotechnol.">
        <title>Reference genome sequence of the model plant Setaria.</title>
        <authorList>
            <person name="Bennetzen J.L."/>
            <person name="Schmutz J."/>
            <person name="Wang H."/>
            <person name="Percifield R."/>
            <person name="Hawkins J."/>
            <person name="Pontaroli A.C."/>
            <person name="Estep M."/>
            <person name="Feng L."/>
            <person name="Vaughn J.N."/>
            <person name="Grimwood J."/>
            <person name="Jenkins J."/>
            <person name="Barry K."/>
            <person name="Lindquist E."/>
            <person name="Hellsten U."/>
            <person name="Deshpande S."/>
            <person name="Wang X."/>
            <person name="Wu X."/>
            <person name="Mitros T."/>
            <person name="Triplett J."/>
            <person name="Yang X."/>
            <person name="Ye C.Y."/>
            <person name="Mauro-Herrera M."/>
            <person name="Wang L."/>
            <person name="Li P."/>
            <person name="Sharma M."/>
            <person name="Sharma R."/>
            <person name="Ronald P.C."/>
            <person name="Panaud O."/>
            <person name="Kellogg E.A."/>
            <person name="Brutnell T.P."/>
            <person name="Doust A.N."/>
            <person name="Tuskan G.A."/>
            <person name="Rokhsar D."/>
            <person name="Devos K.M."/>
        </authorList>
    </citation>
    <scope>NUCLEOTIDE SEQUENCE [LARGE SCALE GENOMIC DNA]</scope>
    <source>
        <strain evidence="3">cv. Yugu1</strain>
    </source>
</reference>
<feature type="region of interest" description="Disordered" evidence="1">
    <location>
        <begin position="1"/>
        <end position="41"/>
    </location>
</feature>
<feature type="compositionally biased region" description="Low complexity" evidence="1">
    <location>
        <begin position="144"/>
        <end position="153"/>
    </location>
</feature>
<feature type="compositionally biased region" description="Low complexity" evidence="1">
    <location>
        <begin position="101"/>
        <end position="120"/>
    </location>
</feature>
<name>K3Z8U3_SETIT</name>
<evidence type="ECO:0000256" key="1">
    <source>
        <dbReference type="SAM" id="MobiDB-lite"/>
    </source>
</evidence>
<dbReference type="Gramene" id="KQL14196">
    <property type="protein sequence ID" value="KQL14196"/>
    <property type="gene ID" value="SETIT_022963mg"/>
</dbReference>
<proteinExistence type="predicted"/>
<dbReference type="EnsemblPlants" id="KQL14196">
    <property type="protein sequence ID" value="KQL14196"/>
    <property type="gene ID" value="SETIT_022963mg"/>
</dbReference>
<dbReference type="HOGENOM" id="CLU_1043534_0_0_1"/>
<dbReference type="InParanoid" id="K3Z8U3"/>
<feature type="compositionally biased region" description="Pro residues" evidence="1">
    <location>
        <begin position="18"/>
        <end position="30"/>
    </location>
</feature>
<feature type="region of interest" description="Disordered" evidence="1">
    <location>
        <begin position="66"/>
        <end position="160"/>
    </location>
</feature>
<dbReference type="Proteomes" id="UP000004995">
    <property type="component" value="Unassembled WGS sequence"/>
</dbReference>
<sequence length="267" mass="28255">MKRPHHRFHPNSPAPLLLTPPTPTRQPAQPPHARARDSGQRVRWSIRSHGGRGVPDTVHAGGARLLAPAQVPPPGGRGRRQVPCHAAAGRVAARRRRVGRRPAAARAGARGPGRAAARAGAGAGREGVGDHAARRRPRRALDQAGAAPEAAAGAERRPDHGVRAAAHLRDLQVHRRVQGAHRHAPLLRRAPAAGGGADARQSPARHVMRVSRGVHARAADPIKSGMYALPLLAGSQSENYQYCRCPSPVNASKPPAAKVAACKMYKF</sequence>
<protein>
    <submittedName>
        <fullName evidence="2">Uncharacterized protein</fullName>
    </submittedName>
</protein>
<organism evidence="2 3">
    <name type="scientific">Setaria italica</name>
    <name type="common">Foxtail millet</name>
    <name type="synonym">Panicum italicum</name>
    <dbReference type="NCBI Taxonomy" id="4555"/>
    <lineage>
        <taxon>Eukaryota</taxon>
        <taxon>Viridiplantae</taxon>
        <taxon>Streptophyta</taxon>
        <taxon>Embryophyta</taxon>
        <taxon>Tracheophyta</taxon>
        <taxon>Spermatophyta</taxon>
        <taxon>Magnoliopsida</taxon>
        <taxon>Liliopsida</taxon>
        <taxon>Poales</taxon>
        <taxon>Poaceae</taxon>
        <taxon>PACMAD clade</taxon>
        <taxon>Panicoideae</taxon>
        <taxon>Panicodae</taxon>
        <taxon>Paniceae</taxon>
        <taxon>Cenchrinae</taxon>
        <taxon>Setaria</taxon>
    </lineage>
</organism>